<feature type="transmembrane region" description="Helical" evidence="1">
    <location>
        <begin position="6"/>
        <end position="36"/>
    </location>
</feature>
<dbReference type="Gene3D" id="3.40.50.1820">
    <property type="entry name" value="alpha/beta hydrolase"/>
    <property type="match status" value="1"/>
</dbReference>
<keyword evidence="1" id="KW-0472">Membrane</keyword>
<evidence type="ECO:0000256" key="1">
    <source>
        <dbReference type="SAM" id="Phobius"/>
    </source>
</evidence>
<dbReference type="InterPro" id="IPR029058">
    <property type="entry name" value="AB_hydrolase_fold"/>
</dbReference>
<dbReference type="Pfam" id="PF00561">
    <property type="entry name" value="Abhydrolase_1"/>
    <property type="match status" value="1"/>
</dbReference>
<feature type="domain" description="AB hydrolase-1" evidence="2">
    <location>
        <begin position="81"/>
        <end position="207"/>
    </location>
</feature>
<name>A0ABQ1RHH9_9ALTE</name>
<comment type="caution">
    <text evidence="3">The sequence shown here is derived from an EMBL/GenBank/DDBJ whole genome shotgun (WGS) entry which is preliminary data.</text>
</comment>
<organism evidence="3 4">
    <name type="scientific">Lacimicrobium alkaliphilum</name>
    <dbReference type="NCBI Taxonomy" id="1526571"/>
    <lineage>
        <taxon>Bacteria</taxon>
        <taxon>Pseudomonadati</taxon>
        <taxon>Pseudomonadota</taxon>
        <taxon>Gammaproteobacteria</taxon>
        <taxon>Alteromonadales</taxon>
        <taxon>Alteromonadaceae</taxon>
        <taxon>Lacimicrobium</taxon>
    </lineage>
</organism>
<evidence type="ECO:0000313" key="3">
    <source>
        <dbReference type="EMBL" id="GGD68002.1"/>
    </source>
</evidence>
<reference evidence="4" key="1">
    <citation type="journal article" date="2019" name="Int. J. Syst. Evol. Microbiol.">
        <title>The Global Catalogue of Microorganisms (GCM) 10K type strain sequencing project: providing services to taxonomists for standard genome sequencing and annotation.</title>
        <authorList>
            <consortium name="The Broad Institute Genomics Platform"/>
            <consortium name="The Broad Institute Genome Sequencing Center for Infectious Disease"/>
            <person name="Wu L."/>
            <person name="Ma J."/>
        </authorList>
    </citation>
    <scope>NUCLEOTIDE SEQUENCE [LARGE SCALE GENOMIC DNA]</scope>
    <source>
        <strain evidence="4">CGMCC 1.12923</strain>
    </source>
</reference>
<dbReference type="SUPFAM" id="SSF53474">
    <property type="entry name" value="alpha/beta-Hydrolases"/>
    <property type="match status" value="1"/>
</dbReference>
<proteinExistence type="predicted"/>
<dbReference type="InterPro" id="IPR000073">
    <property type="entry name" value="AB_hydrolase_1"/>
</dbReference>
<sequence>MLRLLAFILFAYLLILRLFLFILFAYLLLLAAVYLLQQRLLYFPDQSRASERQLEDLALRVWPEQDFRGYLTGETAQQQGTVLVFHGNAGAAWHRSYYAEALKRQGYRVLLVEYPGYGGRPGKPDQHTLTEDGLETLNKVQQHFDGPVYLWGESLGAGVVASIVARLPEESAVAGVILMAPWDSLTNLAQHHYWYLPVHWLIKDRYNSIKNLSGFDKPVVILVAGKDKVIPNRHSLALYDALAAKKSLWRFDDATHNSWPYSPQQRWWKEVMTFVSDSATVHDNSAN</sequence>
<keyword evidence="4" id="KW-1185">Reference proteome</keyword>
<evidence type="ECO:0000313" key="4">
    <source>
        <dbReference type="Proteomes" id="UP000614272"/>
    </source>
</evidence>
<dbReference type="EMBL" id="BMGJ01000009">
    <property type="protein sequence ID" value="GGD68002.1"/>
    <property type="molecule type" value="Genomic_DNA"/>
</dbReference>
<keyword evidence="1" id="KW-1133">Transmembrane helix</keyword>
<dbReference type="PANTHER" id="PTHR12277:SF79">
    <property type="entry name" value="XAA-PRO DIPEPTIDYL-PEPTIDASE-RELATED"/>
    <property type="match status" value="1"/>
</dbReference>
<dbReference type="PANTHER" id="PTHR12277">
    <property type="entry name" value="ALPHA/BETA HYDROLASE DOMAIN-CONTAINING PROTEIN"/>
    <property type="match status" value="1"/>
</dbReference>
<evidence type="ECO:0000259" key="2">
    <source>
        <dbReference type="Pfam" id="PF00561"/>
    </source>
</evidence>
<accession>A0ABQ1RHH9</accession>
<dbReference type="Proteomes" id="UP000614272">
    <property type="component" value="Unassembled WGS sequence"/>
</dbReference>
<keyword evidence="1" id="KW-0812">Transmembrane</keyword>
<gene>
    <name evidence="3" type="ORF">GCM10011357_23880</name>
</gene>
<protein>
    <recommendedName>
        <fullName evidence="2">AB hydrolase-1 domain-containing protein</fullName>
    </recommendedName>
</protein>